<gene>
    <name evidence="1" type="ORF">KPH14_012078</name>
</gene>
<keyword evidence="2" id="KW-1185">Reference proteome</keyword>
<evidence type="ECO:0000313" key="2">
    <source>
        <dbReference type="Proteomes" id="UP001258017"/>
    </source>
</evidence>
<organism evidence="1 2">
    <name type="scientific">Odynerus spinipes</name>
    <dbReference type="NCBI Taxonomy" id="1348599"/>
    <lineage>
        <taxon>Eukaryota</taxon>
        <taxon>Metazoa</taxon>
        <taxon>Ecdysozoa</taxon>
        <taxon>Arthropoda</taxon>
        <taxon>Hexapoda</taxon>
        <taxon>Insecta</taxon>
        <taxon>Pterygota</taxon>
        <taxon>Neoptera</taxon>
        <taxon>Endopterygota</taxon>
        <taxon>Hymenoptera</taxon>
        <taxon>Apocrita</taxon>
        <taxon>Aculeata</taxon>
        <taxon>Vespoidea</taxon>
        <taxon>Vespidae</taxon>
        <taxon>Eumeninae</taxon>
        <taxon>Odynerus</taxon>
    </lineage>
</organism>
<reference evidence="1" key="2">
    <citation type="journal article" date="2023" name="Commun. Biol.">
        <title>Intrasexual cuticular hydrocarbon dimorphism in a wasp sheds light on hydrocarbon biosynthesis genes in Hymenoptera.</title>
        <authorList>
            <person name="Moris V.C."/>
            <person name="Podsiadlowski L."/>
            <person name="Martin S."/>
            <person name="Oeyen J.P."/>
            <person name="Donath A."/>
            <person name="Petersen M."/>
            <person name="Wilbrandt J."/>
            <person name="Misof B."/>
            <person name="Liedtke D."/>
            <person name="Thamm M."/>
            <person name="Scheiner R."/>
            <person name="Schmitt T."/>
            <person name="Niehuis O."/>
        </authorList>
    </citation>
    <scope>NUCLEOTIDE SEQUENCE</scope>
    <source>
        <strain evidence="1">GBR_01_08_01A</strain>
    </source>
</reference>
<reference evidence="1" key="1">
    <citation type="submission" date="2021-08" db="EMBL/GenBank/DDBJ databases">
        <authorList>
            <person name="Misof B."/>
            <person name="Oliver O."/>
            <person name="Podsiadlowski L."/>
            <person name="Donath A."/>
            <person name="Peters R."/>
            <person name="Mayer C."/>
            <person name="Rust J."/>
            <person name="Gunkel S."/>
            <person name="Lesny P."/>
            <person name="Martin S."/>
            <person name="Oeyen J.P."/>
            <person name="Petersen M."/>
            <person name="Panagiotis P."/>
            <person name="Wilbrandt J."/>
            <person name="Tanja T."/>
        </authorList>
    </citation>
    <scope>NUCLEOTIDE SEQUENCE</scope>
    <source>
        <strain evidence="1">GBR_01_08_01A</strain>
        <tissue evidence="1">Thorax + abdomen</tissue>
    </source>
</reference>
<sequence length="538" mass="61574">MVYDINNYHKIKEFLTLKELKFYTFTPKSLKIQSYVLKGLHSSSEPEGILNELKAHENDNLQITKVLRLSTTKSKALNIKLPIFIVQISANNNAKYLRQIKFISYQSIFLTVSASQTSVKEKDKKIEEYHSTSIPLQNRFEILSTVKPCVSHDPISNVKSSVKPTTPENINKTGTHNIWTQNLKGDSALHTHNTNSPSSFNAVSNQHNTGTRIYASKQLPPINIISNNPKDIIHLIKNELSISHFHLKKLNESKLNEDINNYYKIKEHLITKEYKFYTFTPKEHKIQSFVLKGLHSACDPEDILMELKTYESDNLKITKVIRLSTPKSKALNIKLPIFIVQISASSNASCLKQIKYISFQVIKWENLLRKDTVQCIRCQRIEHIASNCHLDYRCVKCSDKHAPGKCKLNLQPDRLTEQLYCVLCNKSGHPASYKGCPRRRELIARYKNKEVELNNKKIRTANVLAKFATSELSYANALKEKSTQFYNSQLIKESAPSGNETTTYHTPLDTDLIKNLTQNILSTVNEQLVKIHKTVTES</sequence>
<name>A0AAD9VJ87_9HYME</name>
<dbReference type="Proteomes" id="UP001258017">
    <property type="component" value="Unassembled WGS sequence"/>
</dbReference>
<dbReference type="AlphaFoldDB" id="A0AAD9VJ87"/>
<accession>A0AAD9VJ87</accession>
<proteinExistence type="predicted"/>
<protein>
    <submittedName>
        <fullName evidence="1">Uncharacterized protein</fullName>
    </submittedName>
</protein>
<comment type="caution">
    <text evidence="1">The sequence shown here is derived from an EMBL/GenBank/DDBJ whole genome shotgun (WGS) entry which is preliminary data.</text>
</comment>
<evidence type="ECO:0000313" key="1">
    <source>
        <dbReference type="EMBL" id="KAK2575687.1"/>
    </source>
</evidence>
<dbReference type="EMBL" id="JAIFRP010004410">
    <property type="protein sequence ID" value="KAK2575687.1"/>
    <property type="molecule type" value="Genomic_DNA"/>
</dbReference>